<sequence length="34" mass="3253">MVRSAAALQCGDDGSDGSVAVQVDEIASSVVGSA</sequence>
<evidence type="ECO:0000313" key="1">
    <source>
        <dbReference type="EMBL" id="CBI29676.3"/>
    </source>
</evidence>
<dbReference type="AlphaFoldDB" id="D7TGQ4"/>
<reference evidence="2" key="1">
    <citation type="journal article" date="2007" name="Nature">
        <title>The grapevine genome sequence suggests ancestral hexaploidization in major angiosperm phyla.</title>
        <authorList>
            <consortium name="The French-Italian Public Consortium for Grapevine Genome Characterization."/>
            <person name="Jaillon O."/>
            <person name="Aury J.-M."/>
            <person name="Noel B."/>
            <person name="Policriti A."/>
            <person name="Clepet C."/>
            <person name="Casagrande A."/>
            <person name="Choisne N."/>
            <person name="Aubourg S."/>
            <person name="Vitulo N."/>
            <person name="Jubin C."/>
            <person name="Vezzi A."/>
            <person name="Legeai F."/>
            <person name="Hugueney P."/>
            <person name="Dasilva C."/>
            <person name="Horner D."/>
            <person name="Mica E."/>
            <person name="Jublot D."/>
            <person name="Poulain J."/>
            <person name="Bruyere C."/>
            <person name="Billault A."/>
            <person name="Segurens B."/>
            <person name="Gouyvenoux M."/>
            <person name="Ugarte E."/>
            <person name="Cattonaro F."/>
            <person name="Anthouard V."/>
            <person name="Vico V."/>
            <person name="Del Fabbro C."/>
            <person name="Alaux M."/>
            <person name="Di Gaspero G."/>
            <person name="Dumas V."/>
            <person name="Felice N."/>
            <person name="Paillard S."/>
            <person name="Juman I."/>
            <person name="Moroldo M."/>
            <person name="Scalabrin S."/>
            <person name="Canaguier A."/>
            <person name="Le Clainche I."/>
            <person name="Malacrida G."/>
            <person name="Durand E."/>
            <person name="Pesole G."/>
            <person name="Laucou V."/>
            <person name="Chatelet P."/>
            <person name="Merdinoglu D."/>
            <person name="Delledonne M."/>
            <person name="Pezzotti M."/>
            <person name="Lecharny A."/>
            <person name="Scarpelli C."/>
            <person name="Artiguenave F."/>
            <person name="Pe M.E."/>
            <person name="Valle G."/>
            <person name="Morgante M."/>
            <person name="Caboche M."/>
            <person name="Adam-Blondon A.-F."/>
            <person name="Weissenbach J."/>
            <person name="Quetier F."/>
            <person name="Wincker P."/>
        </authorList>
    </citation>
    <scope>NUCLEOTIDE SEQUENCE [LARGE SCALE GENOMIC DNA]</scope>
    <source>
        <strain evidence="2">cv. Pinot noir / PN40024</strain>
    </source>
</reference>
<dbReference type="EMBL" id="FN595990">
    <property type="protein sequence ID" value="CBI29676.3"/>
    <property type="molecule type" value="Genomic_DNA"/>
</dbReference>
<dbReference type="PaxDb" id="29760-VIT_12s0035g01300.t01"/>
<organism evidence="1 2">
    <name type="scientific">Vitis vinifera</name>
    <name type="common">Grape</name>
    <dbReference type="NCBI Taxonomy" id="29760"/>
    <lineage>
        <taxon>Eukaryota</taxon>
        <taxon>Viridiplantae</taxon>
        <taxon>Streptophyta</taxon>
        <taxon>Embryophyta</taxon>
        <taxon>Tracheophyta</taxon>
        <taxon>Spermatophyta</taxon>
        <taxon>Magnoliopsida</taxon>
        <taxon>eudicotyledons</taxon>
        <taxon>Gunneridae</taxon>
        <taxon>Pentapetalae</taxon>
        <taxon>rosids</taxon>
        <taxon>Vitales</taxon>
        <taxon>Vitaceae</taxon>
        <taxon>Viteae</taxon>
        <taxon>Vitis</taxon>
    </lineage>
</organism>
<keyword evidence="2" id="KW-1185">Reference proteome</keyword>
<gene>
    <name evidence="1" type="ordered locus">VIT_12s0035g01300</name>
</gene>
<name>D7TGQ4_VITVI</name>
<evidence type="ECO:0000313" key="2">
    <source>
        <dbReference type="Proteomes" id="UP000009183"/>
    </source>
</evidence>
<dbReference type="HOGENOM" id="CLU_3378028_0_0_1"/>
<dbReference type="InParanoid" id="D7TGQ4"/>
<protein>
    <submittedName>
        <fullName evidence="1">Uncharacterized protein</fullName>
    </submittedName>
</protein>
<dbReference type="Proteomes" id="UP000009183">
    <property type="component" value="Chromosome 12"/>
</dbReference>
<proteinExistence type="predicted"/>
<accession>D7TGQ4</accession>